<accession>A0A2N0Z450</accession>
<gene>
    <name evidence="1" type="ORF">CWS01_07725</name>
</gene>
<proteinExistence type="predicted"/>
<comment type="caution">
    <text evidence="1">The sequence shown here is derived from an EMBL/GenBank/DDBJ whole genome shotgun (WGS) entry which is preliminary data.</text>
</comment>
<dbReference type="AlphaFoldDB" id="A0A2N0Z450"/>
<name>A0A2N0Z450_9BACI</name>
<evidence type="ECO:0000313" key="1">
    <source>
        <dbReference type="EMBL" id="PKG24270.1"/>
    </source>
</evidence>
<keyword evidence="2" id="KW-1185">Reference proteome</keyword>
<organism evidence="1 2">
    <name type="scientific">Niallia nealsonii</name>
    <dbReference type="NCBI Taxonomy" id="115979"/>
    <lineage>
        <taxon>Bacteria</taxon>
        <taxon>Bacillati</taxon>
        <taxon>Bacillota</taxon>
        <taxon>Bacilli</taxon>
        <taxon>Bacillales</taxon>
        <taxon>Bacillaceae</taxon>
        <taxon>Niallia</taxon>
    </lineage>
</organism>
<evidence type="ECO:0000313" key="2">
    <source>
        <dbReference type="Proteomes" id="UP000233375"/>
    </source>
</evidence>
<protein>
    <submittedName>
        <fullName evidence="1">Uncharacterized protein</fullName>
    </submittedName>
</protein>
<dbReference type="Proteomes" id="UP000233375">
    <property type="component" value="Unassembled WGS sequence"/>
</dbReference>
<dbReference type="EMBL" id="PISE01000015">
    <property type="protein sequence ID" value="PKG24270.1"/>
    <property type="molecule type" value="Genomic_DNA"/>
</dbReference>
<reference evidence="1 2" key="1">
    <citation type="journal article" date="2003" name="Int. J. Syst. Evol. Microbiol.">
        <title>Bacillus nealsonii sp. nov., isolated from a spacecraft-assembly facility, whose spores are gamma-radiation resistant.</title>
        <authorList>
            <person name="Venkateswaran K."/>
            <person name="Kempf M."/>
            <person name="Chen F."/>
            <person name="Satomi M."/>
            <person name="Nicholson W."/>
            <person name="Kern R."/>
        </authorList>
    </citation>
    <scope>NUCLEOTIDE SEQUENCE [LARGE SCALE GENOMIC DNA]</scope>
    <source>
        <strain evidence="1 2">FO-92</strain>
    </source>
</reference>
<sequence>MFNGIAIISNKREWMVIDISIPAITSWGKFESLCLDIYKREWNDDNAQMNGRSGQSQCGVDVFGSTNNIGVQCKKKTFLRIVDLQQVKSRKRSRKQKILNLLLKNS</sequence>